<evidence type="ECO:0000256" key="7">
    <source>
        <dbReference type="SAM" id="MobiDB-lite"/>
    </source>
</evidence>
<dbReference type="eggNOG" id="COG1624">
    <property type="taxonomic scope" value="Bacteria"/>
</dbReference>
<dbReference type="GO" id="GO:0005524">
    <property type="term" value="F:ATP binding"/>
    <property type="evidence" value="ECO:0007669"/>
    <property type="project" value="UniProtKB-UniRule"/>
</dbReference>
<comment type="caution">
    <text evidence="9">The sequence shown here is derived from an EMBL/GenBank/DDBJ whole genome shotgun (WGS) entry which is preliminary data.</text>
</comment>
<dbReference type="GO" id="GO:0106408">
    <property type="term" value="F:diadenylate cyclase activity"/>
    <property type="evidence" value="ECO:0007669"/>
    <property type="project" value="UniProtKB-EC"/>
</dbReference>
<feature type="compositionally biased region" description="Pro residues" evidence="7">
    <location>
        <begin position="344"/>
        <end position="354"/>
    </location>
</feature>
<dbReference type="HAMAP" id="MF_01499">
    <property type="entry name" value="DacA"/>
    <property type="match status" value="1"/>
</dbReference>
<evidence type="ECO:0000256" key="1">
    <source>
        <dbReference type="ARBA" id="ARBA00000877"/>
    </source>
</evidence>
<name>A0A017T499_9BACT</name>
<keyword evidence="2 6" id="KW-0808">Transferase</keyword>
<evidence type="ECO:0000256" key="2">
    <source>
        <dbReference type="ARBA" id="ARBA00022679"/>
    </source>
</evidence>
<feature type="compositionally biased region" description="Basic and acidic residues" evidence="7">
    <location>
        <begin position="373"/>
        <end position="383"/>
    </location>
</feature>
<comment type="catalytic activity">
    <reaction evidence="1 6">
        <text>2 ATP = 3',3'-c-di-AMP + 2 diphosphate</text>
        <dbReference type="Rhea" id="RHEA:35655"/>
        <dbReference type="ChEBI" id="CHEBI:30616"/>
        <dbReference type="ChEBI" id="CHEBI:33019"/>
        <dbReference type="ChEBI" id="CHEBI:71500"/>
        <dbReference type="EC" id="2.7.7.85"/>
    </reaction>
</comment>
<dbReference type="EMBL" id="ASRX01000044">
    <property type="protein sequence ID" value="EYF03635.1"/>
    <property type="molecule type" value="Genomic_DNA"/>
</dbReference>
<protein>
    <recommendedName>
        <fullName evidence="6">Diadenylate cyclase</fullName>
        <shortName evidence="6">DAC</shortName>
        <ecNumber evidence="6">2.7.7.85</ecNumber>
    </recommendedName>
    <alternativeName>
        <fullName evidence="6">Cyclic-di-AMP synthase</fullName>
        <shortName evidence="6">c-di-AMP synthase</shortName>
    </alternativeName>
</protein>
<evidence type="ECO:0000256" key="6">
    <source>
        <dbReference type="HAMAP-Rule" id="MF_01499"/>
    </source>
</evidence>
<dbReference type="Gene3D" id="3.40.1700.10">
    <property type="entry name" value="DNA integrity scanning protein, DisA, N-terminal domain"/>
    <property type="match status" value="1"/>
</dbReference>
<feature type="transmembrane region" description="Helical" evidence="6">
    <location>
        <begin position="47"/>
        <end position="65"/>
    </location>
</feature>
<dbReference type="SUPFAM" id="SSF143597">
    <property type="entry name" value="YojJ-like"/>
    <property type="match status" value="1"/>
</dbReference>
<comment type="function">
    <text evidence="6">Catalyzes the condensation of 2 ATP molecules into cyclic di-AMP (c-di-AMP), a second messenger used to regulate differing processes in different bacteria.</text>
</comment>
<dbReference type="InterPro" id="IPR050338">
    <property type="entry name" value="DisA"/>
</dbReference>
<evidence type="ECO:0000313" key="10">
    <source>
        <dbReference type="Proteomes" id="UP000019678"/>
    </source>
</evidence>
<keyword evidence="4 6" id="KW-0547">Nucleotide-binding</keyword>
<evidence type="ECO:0000256" key="4">
    <source>
        <dbReference type="ARBA" id="ARBA00022741"/>
    </source>
</evidence>
<proteinExistence type="inferred from homology"/>
<evidence type="ECO:0000256" key="3">
    <source>
        <dbReference type="ARBA" id="ARBA00022695"/>
    </source>
</evidence>
<feature type="compositionally biased region" description="Polar residues" evidence="7">
    <location>
        <begin position="283"/>
        <end position="300"/>
    </location>
</feature>
<keyword evidence="6" id="KW-1003">Cell membrane</keyword>
<dbReference type="PANTHER" id="PTHR34185:SF1">
    <property type="entry name" value="DIADENYLATE CYCLASE"/>
    <property type="match status" value="1"/>
</dbReference>
<dbReference type="NCBIfam" id="TIGR00159">
    <property type="entry name" value="diadenylate cyclase CdaA"/>
    <property type="match status" value="1"/>
</dbReference>
<feature type="domain" description="DAC" evidence="8">
    <location>
        <begin position="88"/>
        <end position="247"/>
    </location>
</feature>
<feature type="compositionally biased region" description="Polar residues" evidence="7">
    <location>
        <begin position="307"/>
        <end position="323"/>
    </location>
</feature>
<dbReference type="InterPro" id="IPR036888">
    <property type="entry name" value="DNA_integrity_DisA_N_sf"/>
</dbReference>
<comment type="similarity">
    <text evidence="6">Belongs to the adenylate cyclase family. DacA/CdaA subfamily.</text>
</comment>
<evidence type="ECO:0000259" key="8">
    <source>
        <dbReference type="PROSITE" id="PS51794"/>
    </source>
</evidence>
<dbReference type="GO" id="GO:0006171">
    <property type="term" value="P:cAMP biosynthetic process"/>
    <property type="evidence" value="ECO:0007669"/>
    <property type="project" value="InterPro"/>
</dbReference>
<gene>
    <name evidence="6" type="primary">dacA</name>
    <name evidence="9" type="ORF">CAP_5426</name>
</gene>
<dbReference type="GO" id="GO:0004016">
    <property type="term" value="F:adenylate cyclase activity"/>
    <property type="evidence" value="ECO:0007669"/>
    <property type="project" value="UniProtKB-UniRule"/>
</dbReference>
<organism evidence="9 10">
    <name type="scientific">Chondromyces apiculatus DSM 436</name>
    <dbReference type="NCBI Taxonomy" id="1192034"/>
    <lineage>
        <taxon>Bacteria</taxon>
        <taxon>Pseudomonadati</taxon>
        <taxon>Myxococcota</taxon>
        <taxon>Polyangia</taxon>
        <taxon>Polyangiales</taxon>
        <taxon>Polyangiaceae</taxon>
        <taxon>Chondromyces</taxon>
    </lineage>
</organism>
<dbReference type="Proteomes" id="UP000019678">
    <property type="component" value="Unassembled WGS sequence"/>
</dbReference>
<dbReference type="RefSeq" id="WP_044245758.1">
    <property type="nucleotide sequence ID" value="NZ_ASRX01000044.1"/>
</dbReference>
<comment type="subunit">
    <text evidence="6">Probably a homodimer.</text>
</comment>
<keyword evidence="5 6" id="KW-0067">ATP-binding</keyword>
<comment type="caution">
    <text evidence="6">Lacks conserved residue(s) required for the propagation of feature annotation.</text>
</comment>
<dbReference type="InterPro" id="IPR003390">
    <property type="entry name" value="DNA_integrity_scan_DisA_N"/>
</dbReference>
<reference evidence="9 10" key="1">
    <citation type="submission" date="2013-05" db="EMBL/GenBank/DDBJ databases">
        <title>Genome assembly of Chondromyces apiculatus DSM 436.</title>
        <authorList>
            <person name="Sharma G."/>
            <person name="Khatri I."/>
            <person name="Kaur C."/>
            <person name="Mayilraj S."/>
            <person name="Subramanian S."/>
        </authorList>
    </citation>
    <scope>NUCLEOTIDE SEQUENCE [LARGE SCALE GENOMIC DNA]</scope>
    <source>
        <strain evidence="9 10">DSM 436</strain>
    </source>
</reference>
<keyword evidence="6" id="KW-1133">Transmembrane helix</keyword>
<evidence type="ECO:0000313" key="9">
    <source>
        <dbReference type="EMBL" id="EYF03635.1"/>
    </source>
</evidence>
<keyword evidence="6" id="KW-0812">Transmembrane</keyword>
<sequence>MIEGFLRLFSARPPLQILRDLLDIFIVAYVVYRALLVLRGTRAMQMGLGLGIVFLVYLGAKVFGLTTLLNLLSWLLSSIILIVVVVFQNDIRRALIRVGGKAWFSSGREQQSRVIDEVVAAATELARHRMGAIIAFEQDANVLEFVKSDGIPIDSMVTRELLVSLFVPESVNKLHDGAVLIRDLKIARAGVFFPMPETKILDASLGSRHRAALGITEETDAVVVVVSEERGTISFCFSGNIVSNLDGQSLRHALLGLFGRSSRKRRFARRPMRPGLSAVGPQSLPSPRVTTTPPAGSGSLTSGGDGATSKSPALTRTLPSEKNVQAPKAAATPTSTLNAASAPSPTPVPTPAPKLPTSTPMKPAEMRASISQDPERVSSERGRPALVDMPVGKPVDPRGERSESADDADGRPVPSQRTFVPTGATAPGGGASGGPSASGGVEGSPPRDEP</sequence>
<feature type="transmembrane region" description="Helical" evidence="6">
    <location>
        <begin position="17"/>
        <end position="35"/>
    </location>
</feature>
<dbReference type="AlphaFoldDB" id="A0A017T499"/>
<dbReference type="Pfam" id="PF02457">
    <property type="entry name" value="DAC"/>
    <property type="match status" value="1"/>
</dbReference>
<dbReference type="STRING" id="1192034.CAP_5426"/>
<accession>A0A017T499</accession>
<feature type="compositionally biased region" description="Basic and acidic residues" evidence="7">
    <location>
        <begin position="395"/>
        <end position="410"/>
    </location>
</feature>
<keyword evidence="6" id="KW-0472">Membrane</keyword>
<dbReference type="InterPro" id="IPR034701">
    <property type="entry name" value="CdaA"/>
</dbReference>
<keyword evidence="3 6" id="KW-0548">Nucleotidyltransferase</keyword>
<dbReference type="EC" id="2.7.7.85" evidence="6"/>
<keyword evidence="10" id="KW-1185">Reference proteome</keyword>
<dbReference type="PROSITE" id="PS51794">
    <property type="entry name" value="DAC"/>
    <property type="match status" value="1"/>
</dbReference>
<dbReference type="PANTHER" id="PTHR34185">
    <property type="entry name" value="DIADENYLATE CYCLASE"/>
    <property type="match status" value="1"/>
</dbReference>
<dbReference type="OrthoDB" id="9807385at2"/>
<feature type="region of interest" description="Disordered" evidence="7">
    <location>
        <begin position="264"/>
        <end position="450"/>
    </location>
</feature>
<feature type="compositionally biased region" description="Gly residues" evidence="7">
    <location>
        <begin position="426"/>
        <end position="442"/>
    </location>
</feature>
<evidence type="ECO:0000256" key="5">
    <source>
        <dbReference type="ARBA" id="ARBA00022840"/>
    </source>
</evidence>